<proteinExistence type="inferred from homology"/>
<evidence type="ECO:0000256" key="4">
    <source>
        <dbReference type="SAM" id="SignalP"/>
    </source>
</evidence>
<protein>
    <submittedName>
        <fullName evidence="6">Ribose transport system substrate-binding protein</fullName>
    </submittedName>
</protein>
<evidence type="ECO:0000256" key="1">
    <source>
        <dbReference type="ARBA" id="ARBA00004196"/>
    </source>
</evidence>
<evidence type="ECO:0000313" key="7">
    <source>
        <dbReference type="Proteomes" id="UP000590740"/>
    </source>
</evidence>
<dbReference type="CDD" id="cd19970">
    <property type="entry name" value="PBP1_ABC_sugar_binding-like"/>
    <property type="match status" value="1"/>
</dbReference>
<accession>A0A7W8DKR4</accession>
<dbReference type="AlphaFoldDB" id="A0A7W8DKR4"/>
<dbReference type="RefSeq" id="WP_184340408.1">
    <property type="nucleotide sequence ID" value="NZ_JACHIG010000006.1"/>
</dbReference>
<dbReference type="SUPFAM" id="SSF53822">
    <property type="entry name" value="Periplasmic binding protein-like I"/>
    <property type="match status" value="1"/>
</dbReference>
<dbReference type="GO" id="GO:0030313">
    <property type="term" value="C:cell envelope"/>
    <property type="evidence" value="ECO:0007669"/>
    <property type="project" value="UniProtKB-SubCell"/>
</dbReference>
<reference evidence="6 7" key="1">
    <citation type="submission" date="2020-08" db="EMBL/GenBank/DDBJ databases">
        <title>Genomic Encyclopedia of Type Strains, Phase IV (KMG-IV): sequencing the most valuable type-strain genomes for metagenomic binning, comparative biology and taxonomic classification.</title>
        <authorList>
            <person name="Goeker M."/>
        </authorList>
    </citation>
    <scope>NUCLEOTIDE SEQUENCE [LARGE SCALE GENOMIC DNA]</scope>
    <source>
        <strain evidence="6 7">DSM 12252</strain>
    </source>
</reference>
<dbReference type="PROSITE" id="PS51257">
    <property type="entry name" value="PROKAR_LIPOPROTEIN"/>
    <property type="match status" value="1"/>
</dbReference>
<comment type="similarity">
    <text evidence="2">Belongs to the bacterial solute-binding protein 2 family.</text>
</comment>
<comment type="subcellular location">
    <subcellularLocation>
        <location evidence="1">Cell envelope</location>
    </subcellularLocation>
</comment>
<feature type="domain" description="Periplasmic binding protein" evidence="5">
    <location>
        <begin position="34"/>
        <end position="296"/>
    </location>
</feature>
<name>A0A7W8DKR4_9BACT</name>
<dbReference type="EMBL" id="JACHIG010000006">
    <property type="protein sequence ID" value="MBB5033483.1"/>
    <property type="molecule type" value="Genomic_DNA"/>
</dbReference>
<dbReference type="Proteomes" id="UP000590740">
    <property type="component" value="Unassembled WGS sequence"/>
</dbReference>
<feature type="signal peptide" evidence="4">
    <location>
        <begin position="1"/>
        <end position="20"/>
    </location>
</feature>
<sequence>MKCLVPLLLASLALISCKPAGGPASSTATGKPKVALVMKSLANEFFQTMAEGAKKHQSAHAADYELTVNGIKNETDLAEQVGLVDQMVSQGVQAIVIAPADSKALVTVLKRAKAAGVLIINIDNKLDADALKQAGLSVPFVGPDNRAGAKAVAEVLAKKLKAGDEVAIIEGVTTAFNGQQRKAGFEDAMNAGGMKIVTSQSGQWEMEKANGIAAGILAANSNVKALLCANDNMALGAAAAVQSAGKTGQVQIVGFDNIAALKPLLADGRVLATCDQHGDQLAVFGIEAALKVLKGKTTPADQQTPVDVVTK</sequence>
<evidence type="ECO:0000256" key="2">
    <source>
        <dbReference type="ARBA" id="ARBA00007639"/>
    </source>
</evidence>
<comment type="caution">
    <text evidence="6">The sequence shown here is derived from an EMBL/GenBank/DDBJ whole genome shotgun (WGS) entry which is preliminary data.</text>
</comment>
<dbReference type="InterPro" id="IPR028082">
    <property type="entry name" value="Peripla_BP_I"/>
</dbReference>
<feature type="chain" id="PRO_5030719507" evidence="4">
    <location>
        <begin position="21"/>
        <end position="311"/>
    </location>
</feature>
<dbReference type="Pfam" id="PF13407">
    <property type="entry name" value="Peripla_BP_4"/>
    <property type="match status" value="1"/>
</dbReference>
<gene>
    <name evidence="6" type="ORF">HNQ65_003071</name>
</gene>
<keyword evidence="7" id="KW-1185">Reference proteome</keyword>
<dbReference type="InterPro" id="IPR025997">
    <property type="entry name" value="SBP_2_dom"/>
</dbReference>
<dbReference type="GO" id="GO:0030246">
    <property type="term" value="F:carbohydrate binding"/>
    <property type="evidence" value="ECO:0007669"/>
    <property type="project" value="UniProtKB-ARBA"/>
</dbReference>
<evidence type="ECO:0000259" key="5">
    <source>
        <dbReference type="Pfam" id="PF13407"/>
    </source>
</evidence>
<organism evidence="6 7">
    <name type="scientific">Prosthecobacter vanneervenii</name>
    <dbReference type="NCBI Taxonomy" id="48466"/>
    <lineage>
        <taxon>Bacteria</taxon>
        <taxon>Pseudomonadati</taxon>
        <taxon>Verrucomicrobiota</taxon>
        <taxon>Verrucomicrobiia</taxon>
        <taxon>Verrucomicrobiales</taxon>
        <taxon>Verrucomicrobiaceae</taxon>
        <taxon>Prosthecobacter</taxon>
    </lineage>
</organism>
<keyword evidence="3 4" id="KW-0732">Signal</keyword>
<dbReference type="PANTHER" id="PTHR46847">
    <property type="entry name" value="D-ALLOSE-BINDING PERIPLASMIC PROTEIN-RELATED"/>
    <property type="match status" value="1"/>
</dbReference>
<dbReference type="Gene3D" id="3.40.50.2300">
    <property type="match status" value="2"/>
</dbReference>
<evidence type="ECO:0000313" key="6">
    <source>
        <dbReference type="EMBL" id="MBB5033483.1"/>
    </source>
</evidence>
<dbReference type="PANTHER" id="PTHR46847:SF1">
    <property type="entry name" value="D-ALLOSE-BINDING PERIPLASMIC PROTEIN-RELATED"/>
    <property type="match status" value="1"/>
</dbReference>
<evidence type="ECO:0000256" key="3">
    <source>
        <dbReference type="ARBA" id="ARBA00022729"/>
    </source>
</evidence>